<organism evidence="2 3">
    <name type="scientific">Aspergillus uvarum CBS 121591</name>
    <dbReference type="NCBI Taxonomy" id="1448315"/>
    <lineage>
        <taxon>Eukaryota</taxon>
        <taxon>Fungi</taxon>
        <taxon>Dikarya</taxon>
        <taxon>Ascomycota</taxon>
        <taxon>Pezizomycotina</taxon>
        <taxon>Eurotiomycetes</taxon>
        <taxon>Eurotiomycetidae</taxon>
        <taxon>Eurotiales</taxon>
        <taxon>Aspergillaceae</taxon>
        <taxon>Aspergillus</taxon>
        <taxon>Aspergillus subgen. Circumdati</taxon>
    </lineage>
</organism>
<evidence type="ECO:0000313" key="3">
    <source>
        <dbReference type="Proteomes" id="UP000248340"/>
    </source>
</evidence>
<feature type="transmembrane region" description="Helical" evidence="1">
    <location>
        <begin position="15"/>
        <end position="33"/>
    </location>
</feature>
<gene>
    <name evidence="2" type="ORF">BO82DRAFT_64509</name>
</gene>
<dbReference type="EMBL" id="KZ821696">
    <property type="protein sequence ID" value="PYH82239.1"/>
    <property type="molecule type" value="Genomic_DNA"/>
</dbReference>
<name>A0A319CD64_9EURO</name>
<dbReference type="VEuPathDB" id="FungiDB:BO82DRAFT_64509"/>
<keyword evidence="1" id="KW-0812">Transmembrane</keyword>
<dbReference type="Proteomes" id="UP000248340">
    <property type="component" value="Unassembled WGS sequence"/>
</dbReference>
<dbReference type="OrthoDB" id="10583591at2759"/>
<dbReference type="GeneID" id="37144165"/>
<dbReference type="RefSeq" id="XP_025492439.1">
    <property type="nucleotide sequence ID" value="XM_025641423.1"/>
</dbReference>
<evidence type="ECO:0000256" key="1">
    <source>
        <dbReference type="SAM" id="Phobius"/>
    </source>
</evidence>
<reference evidence="2 3" key="1">
    <citation type="submission" date="2016-12" db="EMBL/GenBank/DDBJ databases">
        <title>The genomes of Aspergillus section Nigri reveals drivers in fungal speciation.</title>
        <authorList>
            <consortium name="DOE Joint Genome Institute"/>
            <person name="Vesth T.C."/>
            <person name="Nybo J."/>
            <person name="Theobald S."/>
            <person name="Brandl J."/>
            <person name="Frisvad J.C."/>
            <person name="Nielsen K.F."/>
            <person name="Lyhne E.K."/>
            <person name="Kogle M.E."/>
            <person name="Kuo A."/>
            <person name="Riley R."/>
            <person name="Clum A."/>
            <person name="Nolan M."/>
            <person name="Lipzen A."/>
            <person name="Salamov A."/>
            <person name="Henrissat B."/>
            <person name="Wiebenga A."/>
            <person name="De Vries R.P."/>
            <person name="Grigoriev I.V."/>
            <person name="Mortensen U.H."/>
            <person name="Andersen M.R."/>
            <person name="Baker S.E."/>
        </authorList>
    </citation>
    <scope>NUCLEOTIDE SEQUENCE [LARGE SCALE GENOMIC DNA]</scope>
    <source>
        <strain evidence="2 3">CBS 121591</strain>
    </source>
</reference>
<dbReference type="AlphaFoldDB" id="A0A319CD64"/>
<keyword evidence="3" id="KW-1185">Reference proteome</keyword>
<feature type="transmembrane region" description="Helical" evidence="1">
    <location>
        <begin position="40"/>
        <end position="66"/>
    </location>
</feature>
<evidence type="ECO:0000313" key="2">
    <source>
        <dbReference type="EMBL" id="PYH82239.1"/>
    </source>
</evidence>
<protein>
    <submittedName>
        <fullName evidence="2">Uncharacterized protein</fullName>
    </submittedName>
</protein>
<sequence length="75" mass="8859">MAWHGAVNHPSDKKTMSYVVMTASLLAVSVPCLRLRSMLIIFFFFLFFLWHVHYTTLHFTTLHTYIIRETTRTNP</sequence>
<proteinExistence type="predicted"/>
<keyword evidence="1" id="KW-1133">Transmembrane helix</keyword>
<accession>A0A319CD64</accession>
<keyword evidence="1" id="KW-0472">Membrane</keyword>